<keyword evidence="7 8" id="KW-0342">GTP-binding</keyword>
<feature type="domain" description="Obg" evidence="10">
    <location>
        <begin position="1"/>
        <end position="158"/>
    </location>
</feature>
<evidence type="ECO:0000256" key="1">
    <source>
        <dbReference type="ARBA" id="ARBA00007699"/>
    </source>
</evidence>
<dbReference type="InterPro" id="IPR014100">
    <property type="entry name" value="GTP-bd_Obg/CgtA"/>
</dbReference>
<comment type="cofactor">
    <cofactor evidence="8">
        <name>Mg(2+)</name>
        <dbReference type="ChEBI" id="CHEBI:18420"/>
    </cofactor>
</comment>
<accession>A0A1Y6CPB7</accession>
<evidence type="ECO:0000313" key="12">
    <source>
        <dbReference type="Proteomes" id="UP000192907"/>
    </source>
</evidence>
<evidence type="ECO:0000256" key="2">
    <source>
        <dbReference type="ARBA" id="ARBA00022490"/>
    </source>
</evidence>
<dbReference type="PROSITE" id="PS51883">
    <property type="entry name" value="OBG"/>
    <property type="match status" value="1"/>
</dbReference>
<dbReference type="FunFam" id="2.70.210.12:FF:000001">
    <property type="entry name" value="GTPase Obg"/>
    <property type="match status" value="1"/>
</dbReference>
<reference evidence="12" key="1">
    <citation type="submission" date="2017-04" db="EMBL/GenBank/DDBJ databases">
        <authorList>
            <person name="Varghese N."/>
            <person name="Submissions S."/>
        </authorList>
    </citation>
    <scope>NUCLEOTIDE SEQUENCE [LARGE SCALE GENOMIC DNA]</scope>
    <source>
        <strain evidence="12">RKEM611</strain>
    </source>
</reference>
<keyword evidence="5 8" id="KW-0378">Hydrolase</keyword>
<dbReference type="EC" id="3.6.5.-" evidence="8"/>
<feature type="binding site" evidence="8">
    <location>
        <begin position="190"/>
        <end position="194"/>
    </location>
    <ligand>
        <name>GTP</name>
        <dbReference type="ChEBI" id="CHEBI:37565"/>
    </ligand>
</feature>
<keyword evidence="2 8" id="KW-0963">Cytoplasm</keyword>
<dbReference type="RefSeq" id="WP_132323695.1">
    <property type="nucleotide sequence ID" value="NZ_FWZT01000023.1"/>
</dbReference>
<keyword evidence="6 8" id="KW-0460">Magnesium</keyword>
<evidence type="ECO:0000256" key="3">
    <source>
        <dbReference type="ARBA" id="ARBA00022723"/>
    </source>
</evidence>
<dbReference type="GO" id="GO:0005525">
    <property type="term" value="F:GTP binding"/>
    <property type="evidence" value="ECO:0007669"/>
    <property type="project" value="UniProtKB-UniRule"/>
</dbReference>
<dbReference type="NCBIfam" id="TIGR02729">
    <property type="entry name" value="Obg_CgtA"/>
    <property type="match status" value="1"/>
</dbReference>
<dbReference type="AlphaFoldDB" id="A0A1Y6CPB7"/>
<comment type="similarity">
    <text evidence="1 8">Belongs to the TRAFAC class OBG-HflX-like GTPase superfamily. OBG GTPase family.</text>
</comment>
<feature type="binding site" evidence="8">
    <location>
        <begin position="165"/>
        <end position="172"/>
    </location>
    <ligand>
        <name>GTP</name>
        <dbReference type="ChEBI" id="CHEBI:37565"/>
    </ligand>
</feature>
<dbReference type="InterPro" id="IPR027417">
    <property type="entry name" value="P-loop_NTPase"/>
</dbReference>
<dbReference type="STRING" id="1513793.SAMN06296036_12384"/>
<keyword evidence="3 8" id="KW-0479">Metal-binding</keyword>
<keyword evidence="12" id="KW-1185">Reference proteome</keyword>
<sequence length="376" mass="41165">MKFVDETAIHIRSGNGGRGMVSFRAAKNAPKLGADGGDGGFGGSVYLVGNPQLNTLSGLYYKKLYAAGHGERGGSNGCTGKNGQDMIIPVPLGTVAYNKDTGEPICEVLGEEKILVAKGGKRGLGNIRYVSATHQAPEEYTPGGEGLELFLGLELKLIADVGFAGFPNAGKSTLLSAISAARPKVADYPFTTLQPQLGVVDLQDCGDYWDRSFVAADIPGLIEGAHEGKGLGHEFLRHLERTKVIAYVIDPFAWDGLEPIQAYRLLKKELANFGDLLSSKRSILIFTKTDLCWENFEWDEFIDPFEGEDIEIIRLSSVAQKGIKNFKLRLWEIVQEEKEKLEVEVDDKSEVIPPHKNEQEYEMITATTLEQELGQL</sequence>
<evidence type="ECO:0000256" key="4">
    <source>
        <dbReference type="ARBA" id="ARBA00022741"/>
    </source>
</evidence>
<dbReference type="Proteomes" id="UP000192907">
    <property type="component" value="Unassembled WGS sequence"/>
</dbReference>
<comment type="subunit">
    <text evidence="8">Monomer.</text>
</comment>
<dbReference type="InterPro" id="IPR036726">
    <property type="entry name" value="GTP1_OBG_dom_sf"/>
</dbReference>
<dbReference type="GO" id="GO:0005737">
    <property type="term" value="C:cytoplasm"/>
    <property type="evidence" value="ECO:0007669"/>
    <property type="project" value="UniProtKB-SubCell"/>
</dbReference>
<gene>
    <name evidence="8" type="primary">obg</name>
    <name evidence="11" type="ORF">SAMN06296036_12384</name>
</gene>
<dbReference type="InterPro" id="IPR031167">
    <property type="entry name" value="G_OBG"/>
</dbReference>
<comment type="function">
    <text evidence="8">An essential GTPase which binds GTP, GDP and possibly (p)ppGpp with moderate affinity, with high nucleotide exchange rates and a fairly low GTP hydrolysis rate. Plays a role in control of the cell cycle, stress response, ribosome biogenesis and in those bacteria that undergo differentiation, in morphogenesis control.</text>
</comment>
<evidence type="ECO:0000259" key="10">
    <source>
        <dbReference type="PROSITE" id="PS51883"/>
    </source>
</evidence>
<proteinExistence type="inferred from homology"/>
<dbReference type="Pfam" id="PF01018">
    <property type="entry name" value="GTP1_OBG"/>
    <property type="match status" value="1"/>
</dbReference>
<dbReference type="InterPro" id="IPR045086">
    <property type="entry name" value="OBG_GTPase"/>
</dbReference>
<dbReference type="GO" id="GO:0000287">
    <property type="term" value="F:magnesium ion binding"/>
    <property type="evidence" value="ECO:0007669"/>
    <property type="project" value="InterPro"/>
</dbReference>
<name>A0A1Y6CPB7_9BACT</name>
<dbReference type="Pfam" id="PF01926">
    <property type="entry name" value="MMR_HSR1"/>
    <property type="match status" value="1"/>
</dbReference>
<dbReference type="PANTHER" id="PTHR11702">
    <property type="entry name" value="DEVELOPMENTALLY REGULATED GTP-BINDING PROTEIN-RELATED"/>
    <property type="match status" value="1"/>
</dbReference>
<dbReference type="CDD" id="cd01898">
    <property type="entry name" value="Obg"/>
    <property type="match status" value="1"/>
</dbReference>
<evidence type="ECO:0000256" key="8">
    <source>
        <dbReference type="HAMAP-Rule" id="MF_01454"/>
    </source>
</evidence>
<dbReference type="PROSITE" id="PS51710">
    <property type="entry name" value="G_OBG"/>
    <property type="match status" value="1"/>
</dbReference>
<feature type="domain" description="OBG-type G" evidence="9">
    <location>
        <begin position="159"/>
        <end position="335"/>
    </location>
</feature>
<keyword evidence="4 8" id="KW-0547">Nucleotide-binding</keyword>
<dbReference type="InterPro" id="IPR006073">
    <property type="entry name" value="GTP-bd"/>
</dbReference>
<feature type="binding site" evidence="8">
    <location>
        <position position="192"/>
    </location>
    <ligand>
        <name>Mg(2+)</name>
        <dbReference type="ChEBI" id="CHEBI:18420"/>
    </ligand>
</feature>
<dbReference type="Gene3D" id="2.70.210.12">
    <property type="entry name" value="GTP1/OBG domain"/>
    <property type="match status" value="1"/>
</dbReference>
<dbReference type="InterPro" id="IPR006169">
    <property type="entry name" value="GTP1_OBG_dom"/>
</dbReference>
<dbReference type="HAMAP" id="MF_01454">
    <property type="entry name" value="GTPase_Obg"/>
    <property type="match status" value="1"/>
</dbReference>
<dbReference type="PANTHER" id="PTHR11702:SF31">
    <property type="entry name" value="MITOCHONDRIAL RIBOSOME-ASSOCIATED GTPASE 2"/>
    <property type="match status" value="1"/>
</dbReference>
<dbReference type="GO" id="GO:0003924">
    <property type="term" value="F:GTPase activity"/>
    <property type="evidence" value="ECO:0007669"/>
    <property type="project" value="UniProtKB-UniRule"/>
</dbReference>
<dbReference type="EMBL" id="FWZT01000023">
    <property type="protein sequence ID" value="SMF66971.1"/>
    <property type="molecule type" value="Genomic_DNA"/>
</dbReference>
<dbReference type="Gene3D" id="3.40.50.300">
    <property type="entry name" value="P-loop containing nucleotide triphosphate hydrolases"/>
    <property type="match status" value="1"/>
</dbReference>
<organism evidence="11 12">
    <name type="scientific">Pseudobacteriovorax antillogorgiicola</name>
    <dbReference type="NCBI Taxonomy" id="1513793"/>
    <lineage>
        <taxon>Bacteria</taxon>
        <taxon>Pseudomonadati</taxon>
        <taxon>Bdellovibrionota</taxon>
        <taxon>Oligoflexia</taxon>
        <taxon>Oligoflexales</taxon>
        <taxon>Pseudobacteriovoracaceae</taxon>
        <taxon>Pseudobacteriovorax</taxon>
    </lineage>
</organism>
<dbReference type="SUPFAM" id="SSF52540">
    <property type="entry name" value="P-loop containing nucleoside triphosphate hydrolases"/>
    <property type="match status" value="1"/>
</dbReference>
<dbReference type="SUPFAM" id="SSF82051">
    <property type="entry name" value="Obg GTP-binding protein N-terminal domain"/>
    <property type="match status" value="1"/>
</dbReference>
<dbReference type="GO" id="GO:0042254">
    <property type="term" value="P:ribosome biogenesis"/>
    <property type="evidence" value="ECO:0007669"/>
    <property type="project" value="UniProtKB-UniRule"/>
</dbReference>
<evidence type="ECO:0000256" key="5">
    <source>
        <dbReference type="ARBA" id="ARBA00022801"/>
    </source>
</evidence>
<protein>
    <recommendedName>
        <fullName evidence="8">GTPase Obg</fullName>
        <ecNumber evidence="8">3.6.5.-</ecNumber>
    </recommendedName>
    <alternativeName>
        <fullName evidence="8">GTP-binding protein Obg</fullName>
    </alternativeName>
</protein>
<dbReference type="PRINTS" id="PR00326">
    <property type="entry name" value="GTP1OBG"/>
</dbReference>
<evidence type="ECO:0000313" key="11">
    <source>
        <dbReference type="EMBL" id="SMF66971.1"/>
    </source>
</evidence>
<evidence type="ECO:0000259" key="9">
    <source>
        <dbReference type="PROSITE" id="PS51710"/>
    </source>
</evidence>
<dbReference type="OrthoDB" id="5297820at2"/>
<feature type="binding site" evidence="8">
    <location>
        <begin position="287"/>
        <end position="290"/>
    </location>
    <ligand>
        <name>GTP</name>
        <dbReference type="ChEBI" id="CHEBI:37565"/>
    </ligand>
</feature>
<feature type="binding site" evidence="8">
    <location>
        <begin position="217"/>
        <end position="220"/>
    </location>
    <ligand>
        <name>GTP</name>
        <dbReference type="ChEBI" id="CHEBI:37565"/>
    </ligand>
</feature>
<dbReference type="NCBIfam" id="NF008956">
    <property type="entry name" value="PRK12299.1"/>
    <property type="match status" value="1"/>
</dbReference>
<evidence type="ECO:0000256" key="6">
    <source>
        <dbReference type="ARBA" id="ARBA00022842"/>
    </source>
</evidence>
<dbReference type="GO" id="GO:0043022">
    <property type="term" value="F:ribosome binding"/>
    <property type="evidence" value="ECO:0007669"/>
    <property type="project" value="UniProtKB-ARBA"/>
</dbReference>
<comment type="subcellular location">
    <subcellularLocation>
        <location evidence="8">Cytoplasm</location>
    </subcellularLocation>
</comment>
<dbReference type="PIRSF" id="PIRSF002401">
    <property type="entry name" value="GTP_bd_Obg/CgtA"/>
    <property type="match status" value="1"/>
</dbReference>
<dbReference type="PROSITE" id="PS00905">
    <property type="entry name" value="GTP1_OBG"/>
    <property type="match status" value="1"/>
</dbReference>
<feature type="binding site" evidence="8">
    <location>
        <begin position="316"/>
        <end position="318"/>
    </location>
    <ligand>
        <name>GTP</name>
        <dbReference type="ChEBI" id="CHEBI:37565"/>
    </ligand>
</feature>
<feature type="binding site" evidence="8">
    <location>
        <position position="172"/>
    </location>
    <ligand>
        <name>Mg(2+)</name>
        <dbReference type="ChEBI" id="CHEBI:18420"/>
    </ligand>
</feature>
<evidence type="ECO:0000256" key="7">
    <source>
        <dbReference type="ARBA" id="ARBA00023134"/>
    </source>
</evidence>
<dbReference type="InterPro" id="IPR006074">
    <property type="entry name" value="GTP1-OBG_CS"/>
</dbReference>